<dbReference type="InterPro" id="IPR036249">
    <property type="entry name" value="Thioredoxin-like_sf"/>
</dbReference>
<dbReference type="PANTHER" id="PTHR11260">
    <property type="entry name" value="GLUTATHIONE S-TRANSFERASE, GST, SUPERFAMILY, GST DOMAIN CONTAINING"/>
    <property type="match status" value="1"/>
</dbReference>
<protein>
    <recommendedName>
        <fullName evidence="3">Glutathione S-transferase</fullName>
        <ecNumber evidence="3">2.5.1.18</ecNumber>
    </recommendedName>
</protein>
<keyword evidence="1 3" id="KW-0808">Transferase</keyword>
<evidence type="ECO:0000256" key="3">
    <source>
        <dbReference type="RuleBase" id="RU369102"/>
    </source>
</evidence>
<dbReference type="Pfam" id="PF02798">
    <property type="entry name" value="GST_N"/>
    <property type="match status" value="1"/>
</dbReference>
<dbReference type="PROSITE" id="PS50405">
    <property type="entry name" value="GST_CTER"/>
    <property type="match status" value="1"/>
</dbReference>
<accession>A0ABQ5I2P0</accession>
<dbReference type="SFLD" id="SFLDG01152">
    <property type="entry name" value="Main.3:_Omega-_and_Tau-like"/>
    <property type="match status" value="1"/>
</dbReference>
<dbReference type="InterPro" id="IPR036282">
    <property type="entry name" value="Glutathione-S-Trfase_C_sf"/>
</dbReference>
<dbReference type="Proteomes" id="UP001151760">
    <property type="component" value="Unassembled WGS sequence"/>
</dbReference>
<evidence type="ECO:0000259" key="4">
    <source>
        <dbReference type="PROSITE" id="PS50404"/>
    </source>
</evidence>
<reference evidence="6" key="1">
    <citation type="journal article" date="2022" name="Int. J. Mol. Sci.">
        <title>Draft Genome of Tanacetum Coccineum: Genomic Comparison of Closely Related Tanacetum-Family Plants.</title>
        <authorList>
            <person name="Yamashiro T."/>
            <person name="Shiraishi A."/>
            <person name="Nakayama K."/>
            <person name="Satake H."/>
        </authorList>
    </citation>
    <scope>NUCLEOTIDE SEQUENCE</scope>
</reference>
<comment type="caution">
    <text evidence="6">The sequence shown here is derived from an EMBL/GenBank/DDBJ whole genome shotgun (WGS) entry which is preliminary data.</text>
</comment>
<feature type="domain" description="GST N-terminal" evidence="4">
    <location>
        <begin position="7"/>
        <end position="86"/>
    </location>
</feature>
<evidence type="ECO:0000259" key="5">
    <source>
        <dbReference type="PROSITE" id="PS50405"/>
    </source>
</evidence>
<evidence type="ECO:0000256" key="2">
    <source>
        <dbReference type="ARBA" id="ARBA00047960"/>
    </source>
</evidence>
<dbReference type="SFLD" id="SFLDG00358">
    <property type="entry name" value="Main_(cytGST)"/>
    <property type="match status" value="1"/>
</dbReference>
<feature type="domain" description="GST C-terminal" evidence="5">
    <location>
        <begin position="92"/>
        <end position="221"/>
    </location>
</feature>
<dbReference type="Gene3D" id="3.40.30.10">
    <property type="entry name" value="Glutaredoxin"/>
    <property type="match status" value="1"/>
</dbReference>
<proteinExistence type="inferred from homology"/>
<dbReference type="SUPFAM" id="SSF47616">
    <property type="entry name" value="GST C-terminal domain-like"/>
    <property type="match status" value="1"/>
</dbReference>
<dbReference type="InterPro" id="IPR004045">
    <property type="entry name" value="Glutathione_S-Trfase_N"/>
</dbReference>
<keyword evidence="7" id="KW-1185">Reference proteome</keyword>
<organism evidence="6 7">
    <name type="scientific">Tanacetum coccineum</name>
    <dbReference type="NCBI Taxonomy" id="301880"/>
    <lineage>
        <taxon>Eukaryota</taxon>
        <taxon>Viridiplantae</taxon>
        <taxon>Streptophyta</taxon>
        <taxon>Embryophyta</taxon>
        <taxon>Tracheophyta</taxon>
        <taxon>Spermatophyta</taxon>
        <taxon>Magnoliopsida</taxon>
        <taxon>eudicotyledons</taxon>
        <taxon>Gunneridae</taxon>
        <taxon>Pentapetalae</taxon>
        <taxon>asterids</taxon>
        <taxon>campanulids</taxon>
        <taxon>Asterales</taxon>
        <taxon>Asteraceae</taxon>
        <taxon>Asteroideae</taxon>
        <taxon>Anthemideae</taxon>
        <taxon>Anthemidinae</taxon>
        <taxon>Tanacetum</taxon>
    </lineage>
</organism>
<comment type="subcellular location">
    <subcellularLocation>
        <location evidence="3">Cytoplasm</location>
        <location evidence="3">Cytosol</location>
    </subcellularLocation>
</comment>
<comment type="function">
    <text evidence="3">Is involved in the conjugation of reduced glutathione to a wide number of exogenous and endogenous hydrophobic electrophiles.</text>
</comment>
<dbReference type="InterPro" id="IPR010987">
    <property type="entry name" value="Glutathione-S-Trfase_C-like"/>
</dbReference>
<evidence type="ECO:0000313" key="7">
    <source>
        <dbReference type="Proteomes" id="UP001151760"/>
    </source>
</evidence>
<dbReference type="InterPro" id="IPR045073">
    <property type="entry name" value="Omega/Tau-like"/>
</dbReference>
<dbReference type="InterPro" id="IPR045074">
    <property type="entry name" value="GST_C_Tau"/>
</dbReference>
<dbReference type="SFLD" id="SFLDS00019">
    <property type="entry name" value="Glutathione_Transferase_(cytos"/>
    <property type="match status" value="1"/>
</dbReference>
<dbReference type="EC" id="2.5.1.18" evidence="3"/>
<dbReference type="EMBL" id="BQNB010020221">
    <property type="protein sequence ID" value="GJT93637.1"/>
    <property type="molecule type" value="Genomic_DNA"/>
</dbReference>
<keyword evidence="3" id="KW-0963">Cytoplasm</keyword>
<name>A0ABQ5I2P0_9ASTR</name>
<evidence type="ECO:0000256" key="1">
    <source>
        <dbReference type="ARBA" id="ARBA00022679"/>
    </source>
</evidence>
<comment type="similarity">
    <text evidence="3">Belongs to the GST superfamily.</text>
</comment>
<dbReference type="PANTHER" id="PTHR11260:SF773">
    <property type="entry name" value="GLUTATHIONE S-TRANSFERASE U26"/>
    <property type="match status" value="1"/>
</dbReference>
<dbReference type="PROSITE" id="PS50404">
    <property type="entry name" value="GST_NTER"/>
    <property type="match status" value="1"/>
</dbReference>
<dbReference type="Gene3D" id="1.20.1050.10">
    <property type="match status" value="1"/>
</dbReference>
<dbReference type="CDD" id="cd03058">
    <property type="entry name" value="GST_N_Tau"/>
    <property type="match status" value="1"/>
</dbReference>
<evidence type="ECO:0000313" key="6">
    <source>
        <dbReference type="EMBL" id="GJT93637.1"/>
    </source>
</evidence>
<dbReference type="CDD" id="cd03185">
    <property type="entry name" value="GST_C_Tau"/>
    <property type="match status" value="1"/>
</dbReference>
<reference evidence="6" key="2">
    <citation type="submission" date="2022-01" db="EMBL/GenBank/DDBJ databases">
        <authorList>
            <person name="Yamashiro T."/>
            <person name="Shiraishi A."/>
            <person name="Satake H."/>
            <person name="Nakayama K."/>
        </authorList>
    </citation>
    <scope>NUCLEOTIDE SEQUENCE</scope>
</reference>
<comment type="catalytic activity">
    <reaction evidence="2 3">
        <text>RX + glutathione = an S-substituted glutathione + a halide anion + H(+)</text>
        <dbReference type="Rhea" id="RHEA:16437"/>
        <dbReference type="ChEBI" id="CHEBI:15378"/>
        <dbReference type="ChEBI" id="CHEBI:16042"/>
        <dbReference type="ChEBI" id="CHEBI:17792"/>
        <dbReference type="ChEBI" id="CHEBI:57925"/>
        <dbReference type="ChEBI" id="CHEBI:90779"/>
        <dbReference type="EC" id="2.5.1.18"/>
    </reaction>
</comment>
<dbReference type="Pfam" id="PF13410">
    <property type="entry name" value="GST_C_2"/>
    <property type="match status" value="1"/>
</dbReference>
<dbReference type="InterPro" id="IPR040079">
    <property type="entry name" value="Glutathione_S-Trfase"/>
</dbReference>
<gene>
    <name evidence="6" type="ORF">Tco_1082482</name>
</gene>
<dbReference type="SUPFAM" id="SSF52833">
    <property type="entry name" value="Thioredoxin-like"/>
    <property type="match status" value="1"/>
</dbReference>
<sequence length="225" mass="26146">MAKQQEEEVILLNYWASMFGMRVRIALAEKGVSYEYKEQDLINKSQLLLETNPVHKKVPVLIHNGNPVCESSIIVEYIDEVWNDKAPLFPDDAYAKAHAKFWADFIDKKLYQSGRNLYTKKGDEHEVSRKEFIDCLKLLEGELGDKTYFGGEMFSYLDLSLIPFHSWFQVYEIYGNLNLENECPKLIAWAKRCVENKESVSNTLPDMSKVFGLAQSRRKRFGLEE</sequence>